<feature type="domain" description="PilY1 beta-propeller" evidence="4">
    <location>
        <begin position="547"/>
        <end position="960"/>
    </location>
</feature>
<protein>
    <submittedName>
        <fullName evidence="5">PilC/PilY family type IV pilus protein</fullName>
    </submittedName>
</protein>
<evidence type="ECO:0000256" key="3">
    <source>
        <dbReference type="SAM" id="SignalP"/>
    </source>
</evidence>
<proteinExistence type="predicted"/>
<dbReference type="EMBL" id="JBBKZV010000043">
    <property type="protein sequence ID" value="MEJ8826853.1"/>
    <property type="molecule type" value="Genomic_DNA"/>
</dbReference>
<evidence type="ECO:0000256" key="2">
    <source>
        <dbReference type="ARBA" id="ARBA00022837"/>
    </source>
</evidence>
<reference evidence="5 6" key="1">
    <citation type="submission" date="2024-03" db="EMBL/GenBank/DDBJ databases">
        <title>Novel species of the genus Variovorax.</title>
        <authorList>
            <person name="Liu Q."/>
            <person name="Xin Y.-H."/>
        </authorList>
    </citation>
    <scope>NUCLEOTIDE SEQUENCE [LARGE SCALE GENOMIC DNA]</scope>
    <source>
        <strain evidence="5 6">KACC 18501</strain>
    </source>
</reference>
<gene>
    <name evidence="5" type="ORF">WKW80_33445</name>
</gene>
<keyword evidence="2" id="KW-0106">Calcium</keyword>
<organism evidence="5 6">
    <name type="scientific">Variovorax humicola</name>
    <dbReference type="NCBI Taxonomy" id="1769758"/>
    <lineage>
        <taxon>Bacteria</taxon>
        <taxon>Pseudomonadati</taxon>
        <taxon>Pseudomonadota</taxon>
        <taxon>Betaproteobacteria</taxon>
        <taxon>Burkholderiales</taxon>
        <taxon>Comamonadaceae</taxon>
        <taxon>Variovorax</taxon>
    </lineage>
</organism>
<sequence length="1145" mass="117608">MSTPLSRWLCALSAWAVLAPGAHAQQIISDTLTGASSQYPWQSLGGACLTAGNGSGSIPKCVGNPYYAGETLVGGVTGRLGSTGDPVGSGALRLTNGDFQAGTNGNNQTGAVYSQFDFPSNQGVEVTFKTVTYGGNGYLNSSGQASGADGIAFFLVNGDLVTSVDANTKTGAFGGSLGYSCSNAKPNNDGLQGAYIGLGIDEFGNFPNPGDNTASGPGAAPGRVSLRGAGNINWAWLNSQYPSYYPSSLNAADQQTAVGNTCASGLLWNFSSSTIIDRNGQSIRRRSQTTEGVLDYPLIATSALAVQSSISNQQSVANPTRGNAKPITYGLKITQDGLLSLNYSYDGGVATSVINKQQITASNGPLPSKFRFGFSSGTGGGSNVHEIICFKAAPVNVGSSSAGINIQQSAQVQVGTQIYLAFHHPVNSWGQLSAKNLLINTTNNTVSINPTANWDASCVLTGGACNATGVATTAQASSARTILTSNNSIGIPFQWNSLGTGTGSQQAVLTAGDATSNTNRLNYLRGDRTNERTPTGGGLYRVRDSVLGDIVNSSPTWVGPPQSPFTAPWKDLLAPATTMPEGSLSYANYASANATRTNVVYVGANDGLLHGFRAGAYTAAGDFDTTAVNDGRELIAYMPATALNTIHSTTAALAFSSPQYGHNAFVDATPGTGDLYYGGAWHTWLVGGLGAGGNAGGVIGDKTSIGNGAIYALDVTTPTAANFAESNAANVVLGEWSSSTLSCSTDTAAVPASGSTPGVPAVSCRDNLGSTYGTPIIRRTHDGNWSVIFGNGLNSKNGGAGIFIMTVNQTSGARTFRYLTAGTGSGPTTSGSTVTARNGIAYVTSGDLDGDHVIDYVYAGDVFGNVWRYDLTNATASNWVVRSTPIFSTGGLPITSRLTVTSVVAASTAPRLMVTFGTGQIFPQTLTSAATPTTGTQYMIGVWDWDMNTWNGKGSAQYATLTSPQTVSLSTLQGQTVTTDVTYSNGLISGARTVTRNTICWTGSTACTTNNKFGWSVALPGTNEQIIFNPIISDGLFLVNTTLPAVNQALSCDQQPASGFTMAIDPATGAPPPSSFFADATNNFVSATGQIVAGIGLSGVGSPSIVSAGTKKYLATQTVSGQGSVTQVNPSSASGGGRLTWIKLR</sequence>
<keyword evidence="6" id="KW-1185">Reference proteome</keyword>
<dbReference type="InterPro" id="IPR008707">
    <property type="entry name" value="B-propeller_PilY1"/>
</dbReference>
<keyword evidence="1" id="KW-0479">Metal-binding</keyword>
<keyword evidence="3" id="KW-0732">Signal</keyword>
<evidence type="ECO:0000313" key="5">
    <source>
        <dbReference type="EMBL" id="MEJ8826853.1"/>
    </source>
</evidence>
<comment type="caution">
    <text evidence="5">The sequence shown here is derived from an EMBL/GenBank/DDBJ whole genome shotgun (WGS) entry which is preliminary data.</text>
</comment>
<dbReference type="Pfam" id="PF05567">
    <property type="entry name" value="T4P_PilY1"/>
    <property type="match status" value="1"/>
</dbReference>
<dbReference type="SUPFAM" id="SSF49899">
    <property type="entry name" value="Concanavalin A-like lectins/glucanases"/>
    <property type="match status" value="1"/>
</dbReference>
<dbReference type="RefSeq" id="WP_340367888.1">
    <property type="nucleotide sequence ID" value="NZ_JBBKZV010000043.1"/>
</dbReference>
<dbReference type="Proteomes" id="UP001363010">
    <property type="component" value="Unassembled WGS sequence"/>
</dbReference>
<evidence type="ECO:0000313" key="6">
    <source>
        <dbReference type="Proteomes" id="UP001363010"/>
    </source>
</evidence>
<name>A0ABU8WA87_9BURK</name>
<dbReference type="InterPro" id="IPR013320">
    <property type="entry name" value="ConA-like_dom_sf"/>
</dbReference>
<accession>A0ABU8WA87</accession>
<evidence type="ECO:0000256" key="1">
    <source>
        <dbReference type="ARBA" id="ARBA00022723"/>
    </source>
</evidence>
<feature type="signal peptide" evidence="3">
    <location>
        <begin position="1"/>
        <end position="24"/>
    </location>
</feature>
<feature type="chain" id="PRO_5046552688" evidence="3">
    <location>
        <begin position="25"/>
        <end position="1145"/>
    </location>
</feature>
<evidence type="ECO:0000259" key="4">
    <source>
        <dbReference type="Pfam" id="PF05567"/>
    </source>
</evidence>